<proteinExistence type="predicted"/>
<reference evidence="1 2" key="1">
    <citation type="submission" date="2024-06" db="EMBL/GenBank/DDBJ databases">
        <title>Fanconibacter daqui strain Q02 whole shotgun sequencing project.</title>
        <authorList>
            <person name="Rodrigues J.W.A."/>
            <person name="Viana L.C."/>
            <person name="Vieira E.C."/>
            <person name="Souza F.O.L."/>
            <person name="Alegria O.C."/>
            <person name="Patroca S."/>
            <person name="Cruz A.C.R."/>
            <person name="Nunes A.R.C."/>
        </authorList>
    </citation>
    <scope>NUCLEOTIDE SEQUENCE [LARGE SCALE GENOMIC DNA]</scope>
    <source>
        <strain evidence="1 2">Q02</strain>
    </source>
</reference>
<organism evidence="1 2">
    <name type="scientific">Franconibacter daqui</name>
    <dbReference type="NCBI Taxonomy" id="2047724"/>
    <lineage>
        <taxon>Bacteria</taxon>
        <taxon>Pseudomonadati</taxon>
        <taxon>Pseudomonadota</taxon>
        <taxon>Gammaproteobacteria</taxon>
        <taxon>Enterobacterales</taxon>
        <taxon>Enterobacteriaceae</taxon>
        <taxon>Franconibacter</taxon>
    </lineage>
</organism>
<dbReference type="RefSeq" id="WP_349951939.1">
    <property type="nucleotide sequence ID" value="NZ_JBEHGX010000211.1"/>
</dbReference>
<protein>
    <submittedName>
        <fullName evidence="1">Uncharacterized protein</fullName>
    </submittedName>
</protein>
<comment type="caution">
    <text evidence="1">The sequence shown here is derived from an EMBL/GenBank/DDBJ whole genome shotgun (WGS) entry which is preliminary data.</text>
</comment>
<name>A0ABV1PUE7_9ENTR</name>
<feature type="non-terminal residue" evidence="1">
    <location>
        <position position="102"/>
    </location>
</feature>
<dbReference type="Proteomes" id="UP001447374">
    <property type="component" value="Unassembled WGS sequence"/>
</dbReference>
<gene>
    <name evidence="1" type="ORF">ABQG75_22575</name>
</gene>
<feature type="non-terminal residue" evidence="1">
    <location>
        <position position="1"/>
    </location>
</feature>
<keyword evidence="2" id="KW-1185">Reference proteome</keyword>
<accession>A0ABV1PUE7</accession>
<sequence length="102" mass="11536">IMQYVSEHKPDTSLMFMCTPTDVYAVPKEVAEAAQEKFKSRSQLQKMAAKGISTLSLKRFFQAPYQDLITSENGKTYGIADCLVVEQGPNYALAKRIQQWRA</sequence>
<evidence type="ECO:0000313" key="2">
    <source>
        <dbReference type="Proteomes" id="UP001447374"/>
    </source>
</evidence>
<evidence type="ECO:0000313" key="1">
    <source>
        <dbReference type="EMBL" id="MER0128472.1"/>
    </source>
</evidence>
<dbReference type="EMBL" id="JBEHGX010000211">
    <property type="protein sequence ID" value="MER0128472.1"/>
    <property type="molecule type" value="Genomic_DNA"/>
</dbReference>